<protein>
    <submittedName>
        <fullName evidence="4">dCMP deaminase</fullName>
    </submittedName>
</protein>
<evidence type="ECO:0000259" key="3">
    <source>
        <dbReference type="PROSITE" id="PS51747"/>
    </source>
</evidence>
<dbReference type="InterPro" id="IPR016193">
    <property type="entry name" value="Cytidine_deaminase-like"/>
</dbReference>
<dbReference type="GO" id="GO:0008270">
    <property type="term" value="F:zinc ion binding"/>
    <property type="evidence" value="ECO:0007669"/>
    <property type="project" value="InterPro"/>
</dbReference>
<name>A0A0E3F742_9CAUD</name>
<evidence type="ECO:0000313" key="5">
    <source>
        <dbReference type="Proteomes" id="UP000185321"/>
    </source>
</evidence>
<dbReference type="PROSITE" id="PS51747">
    <property type="entry name" value="CYT_DCMP_DEAMINASES_2"/>
    <property type="match status" value="1"/>
</dbReference>
<dbReference type="PROSITE" id="PS00903">
    <property type="entry name" value="CYT_DCMP_DEAMINASES_1"/>
    <property type="match status" value="1"/>
</dbReference>
<proteinExistence type="predicted"/>
<evidence type="ECO:0000313" key="4">
    <source>
        <dbReference type="EMBL" id="AIX21369.1"/>
    </source>
</evidence>
<evidence type="ECO:0000256" key="2">
    <source>
        <dbReference type="ARBA" id="ARBA00022833"/>
    </source>
</evidence>
<keyword evidence="5" id="KW-1185">Reference proteome</keyword>
<sequence>MEPFLRMAVDVAESSPSRKKVGAVLMNKNKVIATATNHDCKSHPLQAKWADRVGLSEKIYLHAEMSAMIKARDDSDKIVVVRLGGHSGHELRQSRPCPICESYLKYSGIEHVYYSTGNNKFTYEYWGK</sequence>
<dbReference type="Pfam" id="PF00383">
    <property type="entry name" value="dCMP_cyt_deam_1"/>
    <property type="match status" value="1"/>
</dbReference>
<dbReference type="Proteomes" id="UP000185321">
    <property type="component" value="Segment"/>
</dbReference>
<feature type="domain" description="CMP/dCMP-type deaminase" evidence="3">
    <location>
        <begin position="1"/>
        <end position="128"/>
    </location>
</feature>
<dbReference type="GO" id="GO:0016787">
    <property type="term" value="F:hydrolase activity"/>
    <property type="evidence" value="ECO:0007669"/>
    <property type="project" value="InterPro"/>
</dbReference>
<keyword evidence="2" id="KW-0862">Zinc</keyword>
<dbReference type="EMBL" id="KJ019058">
    <property type="protein sequence ID" value="AIX21369.1"/>
    <property type="molecule type" value="Genomic_DNA"/>
</dbReference>
<dbReference type="Gene3D" id="3.40.140.10">
    <property type="entry name" value="Cytidine Deaminase, domain 2"/>
    <property type="match status" value="1"/>
</dbReference>
<accession>A0A0E3F742</accession>
<evidence type="ECO:0000256" key="1">
    <source>
        <dbReference type="ARBA" id="ARBA00022723"/>
    </source>
</evidence>
<reference evidence="4 5" key="1">
    <citation type="submission" date="2013-12" db="EMBL/GenBank/DDBJ databases">
        <title>Ecological redundancy of diverse viral populations within a natural community.</title>
        <authorList>
            <person name="Gregory A.C."/>
            <person name="LaButti K."/>
            <person name="Copeland A."/>
            <person name="Woyke T."/>
            <person name="Sullivan M.B."/>
        </authorList>
    </citation>
    <scope>NUCLEOTIDE SEQUENCE [LARGE SCALE GENOMIC DNA]</scope>
    <source>
        <strain evidence="4">Syn7803C8</strain>
    </source>
</reference>
<keyword evidence="1" id="KW-0479">Metal-binding</keyword>
<organism evidence="4 5">
    <name type="scientific">Synechococcus phage ACG-2014f_Syn7803C8</name>
    <dbReference type="NCBI Taxonomy" id="2790336"/>
    <lineage>
        <taxon>Viruses</taxon>
        <taxon>Duplodnaviria</taxon>
        <taxon>Heunggongvirae</taxon>
        <taxon>Uroviricota</taxon>
        <taxon>Caudoviricetes</taxon>
        <taxon>Pantevenvirales</taxon>
        <taxon>Kyanoviridae</taxon>
        <taxon>Atlauavirus</taxon>
        <taxon>Atlauavirus tusconc8</taxon>
    </lineage>
</organism>
<dbReference type="SUPFAM" id="SSF53927">
    <property type="entry name" value="Cytidine deaminase-like"/>
    <property type="match status" value="1"/>
</dbReference>
<dbReference type="InterPro" id="IPR002125">
    <property type="entry name" value="CMP_dCMP_dom"/>
</dbReference>
<gene>
    <name evidence="4" type="ORF">Syn7803C8_45</name>
</gene>
<dbReference type="InterPro" id="IPR016192">
    <property type="entry name" value="APOBEC/CMP_deaminase_Zn-bd"/>
</dbReference>